<reference evidence="2 3" key="1">
    <citation type="submission" date="2018-04" db="EMBL/GenBank/DDBJ databases">
        <title>Chitinophaga fuyangensis sp. nov., isolated from soil in a chemical factory.</title>
        <authorList>
            <person name="Chen K."/>
        </authorList>
    </citation>
    <scope>NUCLEOTIDE SEQUENCE [LARGE SCALE GENOMIC DNA]</scope>
    <source>
        <strain evidence="2 3">LY-1</strain>
    </source>
</reference>
<gene>
    <name evidence="2" type="ORF">DCC81_18110</name>
</gene>
<dbReference type="EMBL" id="QCYK01000002">
    <property type="protein sequence ID" value="PUZ26151.1"/>
    <property type="molecule type" value="Genomic_DNA"/>
</dbReference>
<dbReference type="SUPFAM" id="SSF50939">
    <property type="entry name" value="Sialidases"/>
    <property type="match status" value="1"/>
</dbReference>
<dbReference type="Gene3D" id="2.120.10.10">
    <property type="match status" value="1"/>
</dbReference>
<evidence type="ECO:0000313" key="3">
    <source>
        <dbReference type="Proteomes" id="UP000244450"/>
    </source>
</evidence>
<proteinExistence type="predicted"/>
<dbReference type="CDD" id="cd15482">
    <property type="entry name" value="Sialidase_non-viral"/>
    <property type="match status" value="1"/>
</dbReference>
<dbReference type="InterPro" id="IPR036278">
    <property type="entry name" value="Sialidase_sf"/>
</dbReference>
<organism evidence="2 3">
    <name type="scientific">Chitinophaga parva</name>
    <dbReference type="NCBI Taxonomy" id="2169414"/>
    <lineage>
        <taxon>Bacteria</taxon>
        <taxon>Pseudomonadati</taxon>
        <taxon>Bacteroidota</taxon>
        <taxon>Chitinophagia</taxon>
        <taxon>Chitinophagales</taxon>
        <taxon>Chitinophagaceae</taxon>
        <taxon>Chitinophaga</taxon>
    </lineage>
</organism>
<dbReference type="Proteomes" id="UP000244450">
    <property type="component" value="Unassembled WGS sequence"/>
</dbReference>
<keyword evidence="3" id="KW-1185">Reference proteome</keyword>
<keyword evidence="2" id="KW-0378">Hydrolase</keyword>
<name>A0A2T7BIN2_9BACT</name>
<dbReference type="GO" id="GO:0016787">
    <property type="term" value="F:hydrolase activity"/>
    <property type="evidence" value="ECO:0007669"/>
    <property type="project" value="UniProtKB-KW"/>
</dbReference>
<comment type="caution">
    <text evidence="2">The sequence shown here is derived from an EMBL/GenBank/DDBJ whole genome shotgun (WGS) entry which is preliminary data.</text>
</comment>
<dbReference type="OrthoDB" id="9021327at2"/>
<accession>A0A2T7BIN2</accession>
<evidence type="ECO:0000256" key="1">
    <source>
        <dbReference type="SAM" id="SignalP"/>
    </source>
</evidence>
<feature type="signal peptide" evidence="1">
    <location>
        <begin position="1"/>
        <end position="27"/>
    </location>
</feature>
<keyword evidence="1" id="KW-0732">Signal</keyword>
<dbReference type="RefSeq" id="WP_108687989.1">
    <property type="nucleotide sequence ID" value="NZ_QCYK01000002.1"/>
</dbReference>
<sequence>MTISRTTGKLLALLLFACSAFHMRVCGQDTVPGIIIDHVPAAARQYIGSPSICILPNGHYIASHDFFGPASNEATHATTRIFESTDQGNTWHAIAAINQFWSGLFVHRGALYIMGVRNAEGDCIIRRSKDGGHSWTEPTGSHNGLLLPASAMVGYHTAPVPVIAAHGRIWRAMEQVKPGGPWGDFYAFMLSAGNRKDLLYAGSWTTSGKLALDKNLHKGAGWLEGNAVVAPDGNIKDLLRVHYLKKGEEKAAIINISADGKAVAFDSTSGVFDFPGGAKKFCIRYDAQTRKYWTLSNYVPAAYANDNQERVRNTLALCSSTDLVHWRVNHIILQSDNVAKHGFQYADWVFDGNDIIAVVRTAYDDATGGADNQHNANYMIFKRVAGFRQWDK</sequence>
<evidence type="ECO:0000313" key="2">
    <source>
        <dbReference type="EMBL" id="PUZ26151.1"/>
    </source>
</evidence>
<feature type="chain" id="PRO_5015742578" evidence="1">
    <location>
        <begin position="28"/>
        <end position="392"/>
    </location>
</feature>
<dbReference type="AlphaFoldDB" id="A0A2T7BIN2"/>
<protein>
    <submittedName>
        <fullName evidence="2">Glycosyl hydrolase</fullName>
    </submittedName>
</protein>